<reference evidence="2" key="1">
    <citation type="journal article" date="2023" name="Science">
        <title>Genome structures resolve the early diversification of teleost fishes.</title>
        <authorList>
            <person name="Parey E."/>
            <person name="Louis A."/>
            <person name="Montfort J."/>
            <person name="Bouchez O."/>
            <person name="Roques C."/>
            <person name="Iampietro C."/>
            <person name="Lluch J."/>
            <person name="Castinel A."/>
            <person name="Donnadieu C."/>
            <person name="Desvignes T."/>
            <person name="Floi Bucao C."/>
            <person name="Jouanno E."/>
            <person name="Wen M."/>
            <person name="Mejri S."/>
            <person name="Dirks R."/>
            <person name="Jansen H."/>
            <person name="Henkel C."/>
            <person name="Chen W.J."/>
            <person name="Zahm M."/>
            <person name="Cabau C."/>
            <person name="Klopp C."/>
            <person name="Thompson A.W."/>
            <person name="Robinson-Rechavi M."/>
            <person name="Braasch I."/>
            <person name="Lecointre G."/>
            <person name="Bobe J."/>
            <person name="Postlethwait J.H."/>
            <person name="Berthelot C."/>
            <person name="Roest Crollius H."/>
            <person name="Guiguen Y."/>
        </authorList>
    </citation>
    <scope>NUCLEOTIDE SEQUENCE</scope>
    <source>
        <strain evidence="2">NC1722</strain>
    </source>
</reference>
<feature type="region of interest" description="Disordered" evidence="1">
    <location>
        <begin position="1"/>
        <end position="22"/>
    </location>
</feature>
<evidence type="ECO:0000313" key="3">
    <source>
        <dbReference type="Proteomes" id="UP001221898"/>
    </source>
</evidence>
<feature type="region of interest" description="Disordered" evidence="1">
    <location>
        <begin position="85"/>
        <end position="106"/>
    </location>
</feature>
<sequence length="106" mass="11478">MWWHTLPPRGSPPAFPRCTERVSGGKGSGRLTCHFGSGLCQGVQGGHVRPLRPLPGRQPTLHMDERRVTLLLLLDLGWREGKATGLPVNGSQSGHHQGQLGSCLLQ</sequence>
<feature type="compositionally biased region" description="Low complexity" evidence="1">
    <location>
        <begin position="90"/>
        <end position="106"/>
    </location>
</feature>
<dbReference type="AlphaFoldDB" id="A0AAD7T133"/>
<proteinExistence type="predicted"/>
<comment type="caution">
    <text evidence="2">The sequence shown here is derived from an EMBL/GenBank/DDBJ whole genome shotgun (WGS) entry which is preliminary data.</text>
</comment>
<accession>A0AAD7T133</accession>
<dbReference type="EMBL" id="JAINUG010000019">
    <property type="protein sequence ID" value="KAJ8412441.1"/>
    <property type="molecule type" value="Genomic_DNA"/>
</dbReference>
<name>A0AAD7T133_9TELE</name>
<organism evidence="2 3">
    <name type="scientific">Aldrovandia affinis</name>
    <dbReference type="NCBI Taxonomy" id="143900"/>
    <lineage>
        <taxon>Eukaryota</taxon>
        <taxon>Metazoa</taxon>
        <taxon>Chordata</taxon>
        <taxon>Craniata</taxon>
        <taxon>Vertebrata</taxon>
        <taxon>Euteleostomi</taxon>
        <taxon>Actinopterygii</taxon>
        <taxon>Neopterygii</taxon>
        <taxon>Teleostei</taxon>
        <taxon>Notacanthiformes</taxon>
        <taxon>Halosauridae</taxon>
        <taxon>Aldrovandia</taxon>
    </lineage>
</organism>
<evidence type="ECO:0000256" key="1">
    <source>
        <dbReference type="SAM" id="MobiDB-lite"/>
    </source>
</evidence>
<evidence type="ECO:0000313" key="2">
    <source>
        <dbReference type="EMBL" id="KAJ8412441.1"/>
    </source>
</evidence>
<dbReference type="Proteomes" id="UP001221898">
    <property type="component" value="Unassembled WGS sequence"/>
</dbReference>
<keyword evidence="3" id="KW-1185">Reference proteome</keyword>
<protein>
    <submittedName>
        <fullName evidence="2">Uncharacterized protein</fullName>
    </submittedName>
</protein>
<gene>
    <name evidence="2" type="ORF">AAFF_G00127770</name>
</gene>